<evidence type="ECO:0000313" key="2">
    <source>
        <dbReference type="Proteomes" id="UP000282636"/>
    </source>
</evidence>
<name>A0A0Q0DWS6_PSESX</name>
<dbReference type="Proteomes" id="UP000282636">
    <property type="component" value="Unassembled WGS sequence"/>
</dbReference>
<evidence type="ECO:0000313" key="1">
    <source>
        <dbReference type="EMBL" id="RMT65960.1"/>
    </source>
</evidence>
<organism evidence="1 2">
    <name type="scientific">Pseudomonas syringae pv. theae</name>
    <dbReference type="NCBI Taxonomy" id="103985"/>
    <lineage>
        <taxon>Bacteria</taxon>
        <taxon>Pseudomonadati</taxon>
        <taxon>Pseudomonadota</taxon>
        <taxon>Gammaproteobacteria</taxon>
        <taxon>Pseudomonadales</taxon>
        <taxon>Pseudomonadaceae</taxon>
        <taxon>Pseudomonas</taxon>
        <taxon>Pseudomonas syringae</taxon>
    </lineage>
</organism>
<comment type="caution">
    <text evidence="1">The sequence shown here is derived from an EMBL/GenBank/DDBJ whole genome shotgun (WGS) entry which is preliminary data.</text>
</comment>
<dbReference type="RefSeq" id="WP_019332229.1">
    <property type="nucleotide sequence ID" value="NZ_BQUM01000080.1"/>
</dbReference>
<accession>A0A0Q0DWS6</accession>
<gene>
    <name evidence="1" type="ORF">ALP44_01721</name>
</gene>
<dbReference type="PROSITE" id="PS51257">
    <property type="entry name" value="PROKAR_LIPOPROTEIN"/>
    <property type="match status" value="1"/>
</dbReference>
<protein>
    <submittedName>
        <fullName evidence="1">Uncharacterized protein</fullName>
    </submittedName>
</protein>
<sequence>MTILKHCHLAVTGSACLKKANELFYVVHAKAPKPLLGPFLTAEDAECGRVVMRSPDAAVEARQVGAIDEFTYWHAINNGQVMRAFAAVPAREQLQ</sequence>
<dbReference type="EMBL" id="RBTL01000196">
    <property type="protein sequence ID" value="RMT65960.1"/>
    <property type="molecule type" value="Genomic_DNA"/>
</dbReference>
<proteinExistence type="predicted"/>
<reference evidence="1 2" key="1">
    <citation type="submission" date="2018-08" db="EMBL/GenBank/DDBJ databases">
        <title>Recombination of ecologically and evolutionarily significant loci maintains genetic cohesion in the Pseudomonas syringae species complex.</title>
        <authorList>
            <person name="Dillon M."/>
            <person name="Thakur S."/>
            <person name="Almeida R.N.D."/>
            <person name="Weir B.S."/>
            <person name="Guttman D.S."/>
        </authorList>
    </citation>
    <scope>NUCLEOTIDE SEQUENCE [LARGE SCALE GENOMIC DNA]</scope>
    <source>
        <strain evidence="1 2">ICMP 3934</strain>
    </source>
</reference>
<dbReference type="AlphaFoldDB" id="A0A0Q0DWS6"/>